<gene>
    <name evidence="1" type="ORF">MMH89_04500</name>
</gene>
<accession>A0ABY5DIQ1</accession>
<reference evidence="1 2" key="1">
    <citation type="journal article" date="2022" name="Nat. Microbiol.">
        <title>The microbiome of a bacterivorous marine choanoflagellate contains a resource-demanding obligate bacterial associate.</title>
        <authorList>
            <person name="Needham D.M."/>
            <person name="Poirier C."/>
            <person name="Bachy C."/>
            <person name="George E.E."/>
            <person name="Wilken S."/>
            <person name="Yung C.C.M."/>
            <person name="Limardo A.J."/>
            <person name="Morando M."/>
            <person name="Sudek L."/>
            <person name="Malmstrom R.R."/>
            <person name="Keeling P.J."/>
            <person name="Santoro A.E."/>
            <person name="Worden A.Z."/>
        </authorList>
    </citation>
    <scope>NUCLEOTIDE SEQUENCE [LARGE SCALE GENOMIC DNA]</scope>
    <source>
        <strain evidence="1 2">Comchoano-1</strain>
    </source>
</reference>
<name>A0ABY5DIQ1_9GAMM</name>
<organism evidence="1 2">
    <name type="scientific">Candidatus Comchoanobacter bicostacola</name>
    <dbReference type="NCBI Taxonomy" id="2919598"/>
    <lineage>
        <taxon>Bacteria</taxon>
        <taxon>Pseudomonadati</taxon>
        <taxon>Pseudomonadota</taxon>
        <taxon>Gammaproteobacteria</taxon>
        <taxon>Candidatus Comchoanobacterales</taxon>
        <taxon>Candidatus Comchoanobacteraceae</taxon>
        <taxon>Candidatus Comchoanobacter</taxon>
    </lineage>
</organism>
<keyword evidence="2" id="KW-1185">Reference proteome</keyword>
<dbReference type="Proteomes" id="UP001055955">
    <property type="component" value="Chromosome"/>
</dbReference>
<dbReference type="EMBL" id="CP092900">
    <property type="protein sequence ID" value="UTC24478.1"/>
    <property type="molecule type" value="Genomic_DNA"/>
</dbReference>
<evidence type="ECO:0000313" key="2">
    <source>
        <dbReference type="Proteomes" id="UP001055955"/>
    </source>
</evidence>
<dbReference type="RefSeq" id="WP_258568262.1">
    <property type="nucleotide sequence ID" value="NZ_CP092900.1"/>
</dbReference>
<evidence type="ECO:0000313" key="1">
    <source>
        <dbReference type="EMBL" id="UTC24478.1"/>
    </source>
</evidence>
<sequence length="111" mass="12674">MKMYKKAKINKGAFVLDKLARKIVAYKLKFPEALYRKKSRSEFVEWMKRESLRGNTLPIASGLIRHLKRASNNKERVSKLMKTTVASSAVQRILLENNGKLTSGTRSGKSF</sequence>
<proteinExistence type="predicted"/>
<protein>
    <submittedName>
        <fullName evidence="1">Uncharacterized protein</fullName>
    </submittedName>
</protein>